<dbReference type="EMBL" id="JADCNM010000002">
    <property type="protein sequence ID" value="KAG0494194.1"/>
    <property type="molecule type" value="Genomic_DNA"/>
</dbReference>
<reference evidence="1 2" key="1">
    <citation type="journal article" date="2020" name="Nat. Food">
        <title>A phased Vanilla planifolia genome enables genetic improvement of flavour and production.</title>
        <authorList>
            <person name="Hasing T."/>
            <person name="Tang H."/>
            <person name="Brym M."/>
            <person name="Khazi F."/>
            <person name="Huang T."/>
            <person name="Chambers A.H."/>
        </authorList>
    </citation>
    <scope>NUCLEOTIDE SEQUENCE [LARGE SCALE GENOMIC DNA]</scope>
    <source>
        <tissue evidence="1">Leaf</tissue>
    </source>
</reference>
<name>A0A835RM94_VANPL</name>
<accession>A0A835RM94</accession>
<dbReference type="AlphaFoldDB" id="A0A835RM94"/>
<organism evidence="1 2">
    <name type="scientific">Vanilla planifolia</name>
    <name type="common">Vanilla</name>
    <dbReference type="NCBI Taxonomy" id="51239"/>
    <lineage>
        <taxon>Eukaryota</taxon>
        <taxon>Viridiplantae</taxon>
        <taxon>Streptophyta</taxon>
        <taxon>Embryophyta</taxon>
        <taxon>Tracheophyta</taxon>
        <taxon>Spermatophyta</taxon>
        <taxon>Magnoliopsida</taxon>
        <taxon>Liliopsida</taxon>
        <taxon>Asparagales</taxon>
        <taxon>Orchidaceae</taxon>
        <taxon>Vanilloideae</taxon>
        <taxon>Vanilleae</taxon>
        <taxon>Vanilla</taxon>
    </lineage>
</organism>
<proteinExistence type="predicted"/>
<protein>
    <submittedName>
        <fullName evidence="1">Uncharacterized protein</fullName>
    </submittedName>
</protein>
<comment type="caution">
    <text evidence="1">The sequence shown here is derived from an EMBL/GenBank/DDBJ whole genome shotgun (WGS) entry which is preliminary data.</text>
</comment>
<evidence type="ECO:0000313" key="1">
    <source>
        <dbReference type="EMBL" id="KAG0494194.1"/>
    </source>
</evidence>
<gene>
    <name evidence="1" type="ORF">HPP92_005188</name>
</gene>
<sequence length="108" mass="12451">MLWLGTAVARWVKWRIRSSSAGERRVIQRDATSRWCSREQKHVYKGETSVRIWTLVVARQRSINSRKVRPKVSTDNLIIFSATSVLTASPIHRVGQLGMTIPKLTYTR</sequence>
<evidence type="ECO:0000313" key="2">
    <source>
        <dbReference type="Proteomes" id="UP000639772"/>
    </source>
</evidence>
<dbReference type="Proteomes" id="UP000639772">
    <property type="component" value="Unassembled WGS sequence"/>
</dbReference>